<proteinExistence type="predicted"/>
<protein>
    <recommendedName>
        <fullName evidence="1">Putative restriction endonuclease domain-containing protein</fullName>
    </recommendedName>
</protein>
<accession>A0A1U7CVH4</accession>
<gene>
    <name evidence="2" type="ORF">BSF38_04445</name>
</gene>
<dbReference type="InterPro" id="IPR012296">
    <property type="entry name" value="Nuclease_put_TT1808"/>
</dbReference>
<dbReference type="PANTHER" id="PTHR35400">
    <property type="entry name" value="SLR1083 PROTEIN"/>
    <property type="match status" value="1"/>
</dbReference>
<dbReference type="Pfam" id="PF05685">
    <property type="entry name" value="Uma2"/>
    <property type="match status" value="1"/>
</dbReference>
<dbReference type="Gene3D" id="3.90.1570.10">
    <property type="entry name" value="tt1808, chain A"/>
    <property type="match status" value="1"/>
</dbReference>
<keyword evidence="3" id="KW-1185">Reference proteome</keyword>
<evidence type="ECO:0000313" key="3">
    <source>
        <dbReference type="Proteomes" id="UP000186309"/>
    </source>
</evidence>
<dbReference type="Proteomes" id="UP000186309">
    <property type="component" value="Chromosome"/>
</dbReference>
<organism evidence="2 3">
    <name type="scientific">Paludisphaera borealis</name>
    <dbReference type="NCBI Taxonomy" id="1387353"/>
    <lineage>
        <taxon>Bacteria</taxon>
        <taxon>Pseudomonadati</taxon>
        <taxon>Planctomycetota</taxon>
        <taxon>Planctomycetia</taxon>
        <taxon>Isosphaerales</taxon>
        <taxon>Isosphaeraceae</taxon>
        <taxon>Paludisphaera</taxon>
    </lineage>
</organism>
<reference evidence="3" key="1">
    <citation type="submission" date="2016-12" db="EMBL/GenBank/DDBJ databases">
        <title>Comparative genomics of four Isosphaeraceae planctomycetes: a common pool of plasmids and glycoside hydrolase genes.</title>
        <authorList>
            <person name="Ivanova A."/>
        </authorList>
    </citation>
    <scope>NUCLEOTIDE SEQUENCE [LARGE SCALE GENOMIC DNA]</scope>
    <source>
        <strain evidence="3">PX4</strain>
    </source>
</reference>
<sequence length="204" mass="22505">MSLTTGLMEGRTSLEMSDLARITVDQYEELARLGTLADPGIELVNGLLVKKMTKRPRHSATLMVIEEVIRAITPEGWHVRVEQPVRLPEHDEPEPDLAIVRGKPIDYLEHHPGPADVALVIEVAAASIRIDRGDKLRAYGRSGIPAYWIVNLIERRIEVYSAPVSEGYGSLVTHEPTSDIVLLIEGQETGRIAAGDLLPEPKLP</sequence>
<evidence type="ECO:0000313" key="2">
    <source>
        <dbReference type="EMBL" id="APW62889.1"/>
    </source>
</evidence>
<dbReference type="InterPro" id="IPR011335">
    <property type="entry name" value="Restrct_endonuc-II-like"/>
</dbReference>
<dbReference type="PANTHER" id="PTHR35400:SF1">
    <property type="entry name" value="SLR1083 PROTEIN"/>
    <property type="match status" value="1"/>
</dbReference>
<dbReference type="STRING" id="1387353.BSF38_04445"/>
<dbReference type="AlphaFoldDB" id="A0A1U7CVH4"/>
<dbReference type="RefSeq" id="WP_168189430.1">
    <property type="nucleotide sequence ID" value="NZ_CP019082.1"/>
</dbReference>
<dbReference type="EMBL" id="CP019082">
    <property type="protein sequence ID" value="APW62889.1"/>
    <property type="molecule type" value="Genomic_DNA"/>
</dbReference>
<name>A0A1U7CVH4_9BACT</name>
<evidence type="ECO:0000259" key="1">
    <source>
        <dbReference type="Pfam" id="PF05685"/>
    </source>
</evidence>
<dbReference type="CDD" id="cd06260">
    <property type="entry name" value="DUF820-like"/>
    <property type="match status" value="1"/>
</dbReference>
<feature type="domain" description="Putative restriction endonuclease" evidence="1">
    <location>
        <begin position="25"/>
        <end position="179"/>
    </location>
</feature>
<dbReference type="InterPro" id="IPR008538">
    <property type="entry name" value="Uma2"/>
</dbReference>
<dbReference type="SUPFAM" id="SSF52980">
    <property type="entry name" value="Restriction endonuclease-like"/>
    <property type="match status" value="1"/>
</dbReference>
<dbReference type="KEGG" id="pbor:BSF38_04445"/>